<comment type="caution">
    <text evidence="1">The sequence shown here is derived from an EMBL/GenBank/DDBJ whole genome shotgun (WGS) entry which is preliminary data.</text>
</comment>
<reference evidence="1 2" key="1">
    <citation type="submission" date="2024-11" db="EMBL/GenBank/DDBJ databases">
        <title>Adaptive evolution of stress response genes in parasites aligns with host niche diversity.</title>
        <authorList>
            <person name="Hahn C."/>
            <person name="Resl P."/>
        </authorList>
    </citation>
    <scope>NUCLEOTIDE SEQUENCE [LARGE SCALE GENOMIC DNA]</scope>
    <source>
        <strain evidence="1">EGGRZ-B1_66</strain>
        <tissue evidence="1">Body</tissue>
    </source>
</reference>
<keyword evidence="2" id="KW-1185">Reference proteome</keyword>
<dbReference type="AlphaFoldDB" id="A0ABD2QED4"/>
<proteinExistence type="predicted"/>
<evidence type="ECO:0000313" key="2">
    <source>
        <dbReference type="Proteomes" id="UP001626550"/>
    </source>
</evidence>
<evidence type="ECO:0000313" key="1">
    <source>
        <dbReference type="EMBL" id="KAL3317905.1"/>
    </source>
</evidence>
<protein>
    <recommendedName>
        <fullName evidence="3">Secreted protein</fullName>
    </recommendedName>
</protein>
<accession>A0ABD2QED4</accession>
<evidence type="ECO:0008006" key="3">
    <source>
        <dbReference type="Google" id="ProtNLM"/>
    </source>
</evidence>
<dbReference type="Proteomes" id="UP001626550">
    <property type="component" value="Unassembled WGS sequence"/>
</dbReference>
<name>A0ABD2QED4_9PLAT</name>
<dbReference type="EMBL" id="JBJKFK010000312">
    <property type="protein sequence ID" value="KAL3317905.1"/>
    <property type="molecule type" value="Genomic_DNA"/>
</dbReference>
<gene>
    <name evidence="1" type="ORF">Ciccas_003444</name>
</gene>
<organism evidence="1 2">
    <name type="scientific">Cichlidogyrus casuarinus</name>
    <dbReference type="NCBI Taxonomy" id="1844966"/>
    <lineage>
        <taxon>Eukaryota</taxon>
        <taxon>Metazoa</taxon>
        <taxon>Spiralia</taxon>
        <taxon>Lophotrochozoa</taxon>
        <taxon>Platyhelminthes</taxon>
        <taxon>Monogenea</taxon>
        <taxon>Monopisthocotylea</taxon>
        <taxon>Dactylogyridea</taxon>
        <taxon>Ancyrocephalidae</taxon>
        <taxon>Cichlidogyrus</taxon>
    </lineage>
</organism>
<feature type="non-terminal residue" evidence="1">
    <location>
        <position position="79"/>
    </location>
</feature>
<sequence length="79" mass="9074">MRERTFLLSCVDRRLLARANSRRHHRLSRRSTTLPTTAAHTDSVFRIVWNLPTLQPTTAVHTDSVFCIVVMAKAQLSTR</sequence>